<keyword evidence="3" id="KW-1185">Reference proteome</keyword>
<reference evidence="2 3" key="1">
    <citation type="submission" date="2018-06" db="EMBL/GenBank/DDBJ databases">
        <title>The Genome of Cuscuta australis (Dodder) Provides Insight into the Evolution of Plant Parasitism.</title>
        <authorList>
            <person name="Liu H."/>
        </authorList>
    </citation>
    <scope>NUCLEOTIDE SEQUENCE [LARGE SCALE GENOMIC DNA]</scope>
    <source>
        <strain evidence="3">cv. Yunnan</strain>
        <tissue evidence="2">Vines</tissue>
    </source>
</reference>
<protein>
    <submittedName>
        <fullName evidence="2">Uncharacterized protein</fullName>
    </submittedName>
</protein>
<name>A0A328DNU9_9ASTE</name>
<keyword evidence="1" id="KW-1133">Transmembrane helix</keyword>
<keyword evidence="1" id="KW-0472">Membrane</keyword>
<feature type="transmembrane region" description="Helical" evidence="1">
    <location>
        <begin position="12"/>
        <end position="35"/>
    </location>
</feature>
<dbReference type="Proteomes" id="UP000249390">
    <property type="component" value="Unassembled WGS sequence"/>
</dbReference>
<dbReference type="AlphaFoldDB" id="A0A328DNU9"/>
<dbReference type="PROSITE" id="PS51257">
    <property type="entry name" value="PROKAR_LIPOPROTEIN"/>
    <property type="match status" value="1"/>
</dbReference>
<evidence type="ECO:0000256" key="1">
    <source>
        <dbReference type="SAM" id="Phobius"/>
    </source>
</evidence>
<proteinExistence type="predicted"/>
<keyword evidence="1" id="KW-0812">Transmembrane</keyword>
<evidence type="ECO:0000313" key="3">
    <source>
        <dbReference type="Proteomes" id="UP000249390"/>
    </source>
</evidence>
<gene>
    <name evidence="2" type="ORF">DM860_013249</name>
</gene>
<evidence type="ECO:0000313" key="2">
    <source>
        <dbReference type="EMBL" id="RAL47284.1"/>
    </source>
</evidence>
<accession>A0A328DNU9</accession>
<comment type="caution">
    <text evidence="2">The sequence shown here is derived from an EMBL/GenBank/DDBJ whole genome shotgun (WGS) entry which is preliminary data.</text>
</comment>
<dbReference type="EMBL" id="NQVE01000115">
    <property type="protein sequence ID" value="RAL47284.1"/>
    <property type="molecule type" value="Genomic_DNA"/>
</dbReference>
<sequence length="130" mass="13984">MGHQVKPPAQLHLGSAAAACVLTIILATLVLCFGVQPTEERQLMMGSRVTPLLANKELHPQDDVVVFTKSHLAADMATTTTSSNDDNYDDFGPTQSPSVVTILMISGPFPHDTVPAVVMFEQLNSVCYTE</sequence>
<organism evidence="2 3">
    <name type="scientific">Cuscuta australis</name>
    <dbReference type="NCBI Taxonomy" id="267555"/>
    <lineage>
        <taxon>Eukaryota</taxon>
        <taxon>Viridiplantae</taxon>
        <taxon>Streptophyta</taxon>
        <taxon>Embryophyta</taxon>
        <taxon>Tracheophyta</taxon>
        <taxon>Spermatophyta</taxon>
        <taxon>Magnoliopsida</taxon>
        <taxon>eudicotyledons</taxon>
        <taxon>Gunneridae</taxon>
        <taxon>Pentapetalae</taxon>
        <taxon>asterids</taxon>
        <taxon>lamiids</taxon>
        <taxon>Solanales</taxon>
        <taxon>Convolvulaceae</taxon>
        <taxon>Cuscuteae</taxon>
        <taxon>Cuscuta</taxon>
        <taxon>Cuscuta subgen. Grammica</taxon>
        <taxon>Cuscuta sect. Cleistogrammica</taxon>
    </lineage>
</organism>